<evidence type="ECO:0000256" key="3">
    <source>
        <dbReference type="ARBA" id="ARBA00023163"/>
    </source>
</evidence>
<gene>
    <name evidence="5" type="ORF">LX69_00739</name>
</gene>
<dbReference type="AlphaFoldDB" id="A0A2W7P7T8"/>
<evidence type="ECO:0000313" key="6">
    <source>
        <dbReference type="Proteomes" id="UP000249239"/>
    </source>
</evidence>
<dbReference type="SUPFAM" id="SSF46689">
    <property type="entry name" value="Homeodomain-like"/>
    <property type="match status" value="2"/>
</dbReference>
<dbReference type="InterPro" id="IPR009057">
    <property type="entry name" value="Homeodomain-like_sf"/>
</dbReference>
<dbReference type="Gene3D" id="3.20.80.10">
    <property type="entry name" value="Regulatory factor, effector binding domain"/>
    <property type="match status" value="1"/>
</dbReference>
<dbReference type="PROSITE" id="PS01124">
    <property type="entry name" value="HTH_ARAC_FAMILY_2"/>
    <property type="match status" value="1"/>
</dbReference>
<dbReference type="InterPro" id="IPR029442">
    <property type="entry name" value="GyrI-like"/>
</dbReference>
<keyword evidence="1" id="KW-0805">Transcription regulation</keyword>
<dbReference type="InterPro" id="IPR020449">
    <property type="entry name" value="Tscrpt_reg_AraC-type_HTH"/>
</dbReference>
<keyword evidence="3" id="KW-0804">Transcription</keyword>
<dbReference type="RefSeq" id="WP_111444455.1">
    <property type="nucleotide sequence ID" value="NZ_QKZK01000004.1"/>
</dbReference>
<dbReference type="SUPFAM" id="SSF55136">
    <property type="entry name" value="Probable bacterial effector-binding domain"/>
    <property type="match status" value="1"/>
</dbReference>
<reference evidence="5 6" key="1">
    <citation type="submission" date="2018-06" db="EMBL/GenBank/DDBJ databases">
        <title>Genomic Encyclopedia of Archaeal and Bacterial Type Strains, Phase II (KMG-II): from individual species to whole genera.</title>
        <authorList>
            <person name="Goeker M."/>
        </authorList>
    </citation>
    <scope>NUCLEOTIDE SEQUENCE [LARGE SCALE GENOMIC DNA]</scope>
    <source>
        <strain evidence="5 6">DSM 6779</strain>
    </source>
</reference>
<protein>
    <submittedName>
        <fullName evidence="5">AraC family transcriptional regulator</fullName>
    </submittedName>
</protein>
<organism evidence="5 6">
    <name type="scientific">Breznakibacter xylanolyticus</name>
    <dbReference type="NCBI Taxonomy" id="990"/>
    <lineage>
        <taxon>Bacteria</taxon>
        <taxon>Pseudomonadati</taxon>
        <taxon>Bacteroidota</taxon>
        <taxon>Bacteroidia</taxon>
        <taxon>Marinilabiliales</taxon>
        <taxon>Marinilabiliaceae</taxon>
        <taxon>Breznakibacter</taxon>
    </lineage>
</organism>
<dbReference type="InterPro" id="IPR018060">
    <property type="entry name" value="HTH_AraC"/>
</dbReference>
<evidence type="ECO:0000259" key="4">
    <source>
        <dbReference type="PROSITE" id="PS01124"/>
    </source>
</evidence>
<comment type="caution">
    <text evidence="5">The sequence shown here is derived from an EMBL/GenBank/DDBJ whole genome shotgun (WGS) entry which is preliminary data.</text>
</comment>
<dbReference type="GO" id="GO:0003700">
    <property type="term" value="F:DNA-binding transcription factor activity"/>
    <property type="evidence" value="ECO:0007669"/>
    <property type="project" value="InterPro"/>
</dbReference>
<dbReference type="InterPro" id="IPR010499">
    <property type="entry name" value="AraC_E-bd"/>
</dbReference>
<dbReference type="EMBL" id="QKZK01000004">
    <property type="protein sequence ID" value="PZX19472.1"/>
    <property type="molecule type" value="Genomic_DNA"/>
</dbReference>
<keyword evidence="6" id="KW-1185">Reference proteome</keyword>
<dbReference type="PANTHER" id="PTHR40055">
    <property type="entry name" value="TRANSCRIPTIONAL REGULATOR YGIV-RELATED"/>
    <property type="match status" value="1"/>
</dbReference>
<dbReference type="SMART" id="SM00871">
    <property type="entry name" value="AraC_E_bind"/>
    <property type="match status" value="1"/>
</dbReference>
<dbReference type="Pfam" id="PF12833">
    <property type="entry name" value="HTH_18"/>
    <property type="match status" value="1"/>
</dbReference>
<dbReference type="InterPro" id="IPR011256">
    <property type="entry name" value="Reg_factor_effector_dom_sf"/>
</dbReference>
<dbReference type="InterPro" id="IPR050908">
    <property type="entry name" value="SmbC-like"/>
</dbReference>
<feature type="domain" description="HTH araC/xylS-type" evidence="4">
    <location>
        <begin position="14"/>
        <end position="113"/>
    </location>
</feature>
<dbReference type="Proteomes" id="UP000249239">
    <property type="component" value="Unassembled WGS sequence"/>
</dbReference>
<dbReference type="PANTHER" id="PTHR40055:SF1">
    <property type="entry name" value="TRANSCRIPTIONAL REGULATOR YGIV-RELATED"/>
    <property type="match status" value="1"/>
</dbReference>
<dbReference type="Gene3D" id="1.10.10.60">
    <property type="entry name" value="Homeodomain-like"/>
    <property type="match status" value="2"/>
</dbReference>
<name>A0A2W7P7T8_9BACT</name>
<accession>A0A2W7P7T8</accession>
<dbReference type="SMART" id="SM00342">
    <property type="entry name" value="HTH_ARAC"/>
    <property type="match status" value="1"/>
</dbReference>
<evidence type="ECO:0000256" key="2">
    <source>
        <dbReference type="ARBA" id="ARBA00023125"/>
    </source>
</evidence>
<dbReference type="GO" id="GO:0043565">
    <property type="term" value="F:sequence-specific DNA binding"/>
    <property type="evidence" value="ECO:0007669"/>
    <property type="project" value="InterPro"/>
</dbReference>
<dbReference type="PRINTS" id="PR00032">
    <property type="entry name" value="HTHARAC"/>
</dbReference>
<dbReference type="Pfam" id="PF06445">
    <property type="entry name" value="GyrI-like"/>
    <property type="match status" value="1"/>
</dbReference>
<evidence type="ECO:0000256" key="1">
    <source>
        <dbReference type="ARBA" id="ARBA00023015"/>
    </source>
</evidence>
<evidence type="ECO:0000313" key="5">
    <source>
        <dbReference type="EMBL" id="PZX19472.1"/>
    </source>
</evidence>
<proteinExistence type="predicted"/>
<dbReference type="OrthoDB" id="9816011at2"/>
<sequence>MTTPLENEYRHRINRALDYIEQHLEQPMTLDEISQEANFSKYHFSRIFHGMTGETPFQFINRLRLEKAASSITTHPNIPLNEAGIKCGFPDPSTFSRNFKSHFGVSPTRYRSEKNEKSNIHQVESNEQQDHGETFMYICSRSQTIKWRTNMKLNQSVEVTKLPKMTLAYVRHIGSYKGNSQLFEKLWQQLMGWAGPRGLIGGPDFKSLIIYHDDPDVTNEEKLRTSVCITVPPDTKTEGAIGKMELEDGQYAIARFVIGVDEFQQAWDWVCGQWLPSSGYVPDDKPCFEMYPEEPKDGKFTVDICIPVRPM</sequence>
<keyword evidence="2" id="KW-0238">DNA-binding</keyword>
<dbReference type="PROSITE" id="PS00041">
    <property type="entry name" value="HTH_ARAC_FAMILY_1"/>
    <property type="match status" value="1"/>
</dbReference>
<dbReference type="InterPro" id="IPR018062">
    <property type="entry name" value="HTH_AraC-typ_CS"/>
</dbReference>